<dbReference type="OrthoDB" id="6264374at2759"/>
<name>A0A4S2L7P1_OPIFE</name>
<evidence type="ECO:0000313" key="3">
    <source>
        <dbReference type="Proteomes" id="UP000308267"/>
    </source>
</evidence>
<keyword evidence="3" id="KW-1185">Reference proteome</keyword>
<evidence type="ECO:0000313" key="2">
    <source>
        <dbReference type="EMBL" id="TGZ58821.1"/>
    </source>
</evidence>
<protein>
    <submittedName>
        <fullName evidence="2">Uncharacterized protein</fullName>
    </submittedName>
</protein>
<comment type="caution">
    <text evidence="2">The sequence shown here is derived from an EMBL/GenBank/DDBJ whole genome shotgun (WGS) entry which is preliminary data.</text>
</comment>
<feature type="compositionally biased region" description="Basic and acidic residues" evidence="1">
    <location>
        <begin position="267"/>
        <end position="279"/>
    </location>
</feature>
<dbReference type="AlphaFoldDB" id="A0A4S2L7P1"/>
<evidence type="ECO:0000256" key="1">
    <source>
        <dbReference type="SAM" id="MobiDB-lite"/>
    </source>
</evidence>
<proteinExistence type="predicted"/>
<dbReference type="Proteomes" id="UP000308267">
    <property type="component" value="Unassembled WGS sequence"/>
</dbReference>
<reference evidence="2 3" key="1">
    <citation type="journal article" date="2019" name="BMC Genomics">
        <title>New insights from Opisthorchis felineus genome: update on genomics of the epidemiologically important liver flukes.</title>
        <authorList>
            <person name="Ershov N.I."/>
            <person name="Mordvinov V.A."/>
            <person name="Prokhortchouk E.B."/>
            <person name="Pakharukova M.Y."/>
            <person name="Gunbin K.V."/>
            <person name="Ustyantsev K."/>
            <person name="Genaev M.A."/>
            <person name="Blinov A.G."/>
            <person name="Mazur A."/>
            <person name="Boulygina E."/>
            <person name="Tsygankova S."/>
            <person name="Khrameeva E."/>
            <person name="Chekanov N."/>
            <person name="Fan G."/>
            <person name="Xiao A."/>
            <person name="Zhang H."/>
            <person name="Xu X."/>
            <person name="Yang H."/>
            <person name="Solovyev V."/>
            <person name="Lee S.M."/>
            <person name="Liu X."/>
            <person name="Afonnikov D.A."/>
            <person name="Skryabin K.G."/>
        </authorList>
    </citation>
    <scope>NUCLEOTIDE SEQUENCE [LARGE SCALE GENOMIC DNA]</scope>
    <source>
        <strain evidence="2">AK-0245</strain>
        <tissue evidence="2">Whole organism</tissue>
    </source>
</reference>
<accession>A0A4S2L7P1</accession>
<organism evidence="2 3">
    <name type="scientific">Opisthorchis felineus</name>
    <dbReference type="NCBI Taxonomy" id="147828"/>
    <lineage>
        <taxon>Eukaryota</taxon>
        <taxon>Metazoa</taxon>
        <taxon>Spiralia</taxon>
        <taxon>Lophotrochozoa</taxon>
        <taxon>Platyhelminthes</taxon>
        <taxon>Trematoda</taxon>
        <taxon>Digenea</taxon>
        <taxon>Opisthorchiida</taxon>
        <taxon>Opisthorchiata</taxon>
        <taxon>Opisthorchiidae</taxon>
        <taxon>Opisthorchis</taxon>
    </lineage>
</organism>
<feature type="compositionally biased region" description="Low complexity" evidence="1">
    <location>
        <begin position="282"/>
        <end position="292"/>
    </location>
</feature>
<gene>
    <name evidence="2" type="ORF">CRM22_009440</name>
</gene>
<feature type="region of interest" description="Disordered" evidence="1">
    <location>
        <begin position="267"/>
        <end position="310"/>
    </location>
</feature>
<sequence>MADPAPVLRLHKIHSHMSFGRTAYVPEEETRNLCANFPEPDILQPFKEIATREDFHKDSFDNAETVACARDEADHYCKDLSSNSLSHPDYRKLSWISEQGDSTESVEESRRAKTIKAVSPSSQYTRGIRTSVQSEVASWQLEARYRKGNTIPFCLNPNAAYLIHHSSITGQRKRVEQELGTCVVYLNDRSHLRALEKRLQARLERMSDTAHRNRALAEYIKLRKGSRDEIERILLPFKKEKESPDPCEGALSQESQIRGYLSDFHSDRSQADAPRKTEEQTEQGQVTEGETVSAPEGEQSAKHTTSATASVPRTEPLFLKLDSTEVLLSSTYSMTTLYDNAEKSVKSKHMLDKRGLKYANLSWER</sequence>
<dbReference type="EMBL" id="SJOL01009124">
    <property type="protein sequence ID" value="TGZ58821.1"/>
    <property type="molecule type" value="Genomic_DNA"/>
</dbReference>